<sequence>MVSDSESRLTALPDQLVEEILQRLPAPEDLARATAASRAFSRYLKDRGFLARYRCRHGPALLGFLDRDGSFNPALPSHPSAPAARSLASPAADFGFSFLPTHSRWSAMDAARDGRFLLAPTPDIRYLIDILHYYHHHHQPLRQSYVMIPRMSHGVLFEWSTPFFLHPTQQEEDSAAEFSVMWMVQKQETLCGLVFSSRTGQWQEVVSVEWDDLGLGLATRELIQQGPILTRHYAYGVFYWHFFSDQIQRMVQIVLNTESMDLSVRDIVLEEGLFMDERRDLAIVEAGEGRLGLFAVHINHDRNVGEMSELRYFVRRNVDESRSGEWHLVKTIPLGFECHQSIKAATERFLILERGLGWPHEKPADTGYFSVDVKTLKLERFCGLNRNIGGRALIYTNFPPTFLSPPTL</sequence>
<dbReference type="AlphaFoldDB" id="A0A0Q3JXR2"/>
<keyword evidence="4" id="KW-1185">Reference proteome</keyword>
<reference evidence="2" key="2">
    <citation type="submission" date="2017-06" db="EMBL/GenBank/DDBJ databases">
        <title>WGS assembly of Brachypodium distachyon.</title>
        <authorList>
            <consortium name="The International Brachypodium Initiative"/>
            <person name="Lucas S."/>
            <person name="Harmon-Smith M."/>
            <person name="Lail K."/>
            <person name="Tice H."/>
            <person name="Grimwood J."/>
            <person name="Bruce D."/>
            <person name="Barry K."/>
            <person name="Shu S."/>
            <person name="Lindquist E."/>
            <person name="Wang M."/>
            <person name="Pitluck S."/>
            <person name="Vogel J.P."/>
            <person name="Garvin D.F."/>
            <person name="Mockler T.C."/>
            <person name="Schmutz J."/>
            <person name="Rokhsar D."/>
            <person name="Bevan M.W."/>
        </authorList>
    </citation>
    <scope>NUCLEOTIDE SEQUENCE</scope>
    <source>
        <strain evidence="2">Bd21</strain>
    </source>
</reference>
<reference evidence="3" key="3">
    <citation type="submission" date="2018-08" db="UniProtKB">
        <authorList>
            <consortium name="EnsemblPlants"/>
        </authorList>
    </citation>
    <scope>IDENTIFICATION</scope>
    <source>
        <strain evidence="3">cv. Bd21</strain>
    </source>
</reference>
<name>A0A0Q3JXR2_BRADI</name>
<gene>
    <name evidence="2" type="ORF">BRADI_1g30865v3</name>
</gene>
<dbReference type="InterPro" id="IPR036047">
    <property type="entry name" value="F-box-like_dom_sf"/>
</dbReference>
<feature type="domain" description="F-box" evidence="1">
    <location>
        <begin position="6"/>
        <end position="53"/>
    </location>
</feature>
<dbReference type="InterPro" id="IPR001810">
    <property type="entry name" value="F-box_dom"/>
</dbReference>
<dbReference type="PANTHER" id="PTHR31264">
    <property type="entry name" value="OS07G0554500 PROTEIN-RELATED"/>
    <property type="match status" value="1"/>
</dbReference>
<proteinExistence type="predicted"/>
<dbReference type="SUPFAM" id="SSF81383">
    <property type="entry name" value="F-box domain"/>
    <property type="match status" value="1"/>
</dbReference>
<evidence type="ECO:0000313" key="2">
    <source>
        <dbReference type="EMBL" id="KQK16828.1"/>
    </source>
</evidence>
<evidence type="ECO:0000259" key="1">
    <source>
        <dbReference type="PROSITE" id="PS50181"/>
    </source>
</evidence>
<dbReference type="PROSITE" id="PS50181">
    <property type="entry name" value="FBOX"/>
    <property type="match status" value="1"/>
</dbReference>
<dbReference type="Proteomes" id="UP000008810">
    <property type="component" value="Chromosome 1"/>
</dbReference>
<accession>A0A0Q3JXR2</accession>
<reference evidence="2 3" key="1">
    <citation type="journal article" date="2010" name="Nature">
        <title>Genome sequencing and analysis of the model grass Brachypodium distachyon.</title>
        <authorList>
            <consortium name="International Brachypodium Initiative"/>
        </authorList>
    </citation>
    <scope>NUCLEOTIDE SEQUENCE [LARGE SCALE GENOMIC DNA]</scope>
    <source>
        <strain evidence="2 3">Bd21</strain>
    </source>
</reference>
<dbReference type="InParanoid" id="A0A0Q3JXR2"/>
<organism evidence="2">
    <name type="scientific">Brachypodium distachyon</name>
    <name type="common">Purple false brome</name>
    <name type="synonym">Trachynia distachya</name>
    <dbReference type="NCBI Taxonomy" id="15368"/>
    <lineage>
        <taxon>Eukaryota</taxon>
        <taxon>Viridiplantae</taxon>
        <taxon>Streptophyta</taxon>
        <taxon>Embryophyta</taxon>
        <taxon>Tracheophyta</taxon>
        <taxon>Spermatophyta</taxon>
        <taxon>Magnoliopsida</taxon>
        <taxon>Liliopsida</taxon>
        <taxon>Poales</taxon>
        <taxon>Poaceae</taxon>
        <taxon>BOP clade</taxon>
        <taxon>Pooideae</taxon>
        <taxon>Stipodae</taxon>
        <taxon>Brachypodieae</taxon>
        <taxon>Brachypodium</taxon>
    </lineage>
</organism>
<dbReference type="STRING" id="15368.A0A0Q3JXR2"/>
<protein>
    <recommendedName>
        <fullName evidence="1">F-box domain-containing protein</fullName>
    </recommendedName>
</protein>
<dbReference type="PANTHER" id="PTHR31264:SF9">
    <property type="entry name" value="F-BOX DOMAIN-CONTAINING PROTEIN"/>
    <property type="match status" value="1"/>
</dbReference>
<evidence type="ECO:0000313" key="3">
    <source>
        <dbReference type="EnsemblPlants" id="KQK16828"/>
    </source>
</evidence>
<dbReference type="EnsemblPlants" id="KQK16828">
    <property type="protein sequence ID" value="KQK16828"/>
    <property type="gene ID" value="BRADI_1g30865v3"/>
</dbReference>
<dbReference type="EMBL" id="CM000880">
    <property type="protein sequence ID" value="KQK16828.1"/>
    <property type="molecule type" value="Genomic_DNA"/>
</dbReference>
<dbReference type="Gramene" id="KQK16828">
    <property type="protein sequence ID" value="KQK16828"/>
    <property type="gene ID" value="BRADI_1g30865v3"/>
</dbReference>
<evidence type="ECO:0000313" key="4">
    <source>
        <dbReference type="Proteomes" id="UP000008810"/>
    </source>
</evidence>